<proteinExistence type="inferred from homology"/>
<dbReference type="AlphaFoldDB" id="A0A8S1EN60"/>
<keyword evidence="7 14" id="KW-0999">Mitochondrion inner membrane</keyword>
<protein>
    <recommendedName>
        <fullName evidence="3 14">Essential MCU regulator, mitochondrial</fullName>
    </recommendedName>
    <alternativeName>
        <fullName evidence="14">Single-pass membrane protein with aspartate-rich tail 1, mitochondrial</fullName>
    </alternativeName>
</protein>
<evidence type="ECO:0000256" key="14">
    <source>
        <dbReference type="RuleBase" id="RU369077"/>
    </source>
</evidence>
<dbReference type="GO" id="GO:0036444">
    <property type="term" value="P:calcium import into the mitochondrion"/>
    <property type="evidence" value="ECO:0007669"/>
    <property type="project" value="UniProtKB-UniRule"/>
</dbReference>
<evidence type="ECO:0000313" key="16">
    <source>
        <dbReference type="Proteomes" id="UP000494206"/>
    </source>
</evidence>
<keyword evidence="4 14" id="KW-0813">Transport</keyword>
<evidence type="ECO:0000256" key="3">
    <source>
        <dbReference type="ARBA" id="ARBA00022180"/>
    </source>
</evidence>
<name>A0A8S1EN60_9PELO</name>
<evidence type="ECO:0000313" key="15">
    <source>
        <dbReference type="EMBL" id="CAB3399245.1"/>
    </source>
</evidence>
<evidence type="ECO:0000256" key="6">
    <source>
        <dbReference type="ARBA" id="ARBA00022692"/>
    </source>
</evidence>
<keyword evidence="13" id="KW-0472">Membrane</keyword>
<dbReference type="InterPro" id="IPR018782">
    <property type="entry name" value="MCU_reg"/>
</dbReference>
<accession>A0A8S1EN60</accession>
<evidence type="ECO:0000256" key="5">
    <source>
        <dbReference type="ARBA" id="ARBA00022568"/>
    </source>
</evidence>
<comment type="caution">
    <text evidence="15">The sequence shown here is derived from an EMBL/GenBank/DDBJ whole genome shotgun (WGS) entry which is preliminary data.</text>
</comment>
<evidence type="ECO:0000256" key="10">
    <source>
        <dbReference type="ARBA" id="ARBA00022989"/>
    </source>
</evidence>
<dbReference type="EMBL" id="CADEPM010000002">
    <property type="protein sequence ID" value="CAB3399245.1"/>
    <property type="molecule type" value="Genomic_DNA"/>
</dbReference>
<keyword evidence="12 14" id="KW-0496">Mitochondrion</keyword>
<evidence type="ECO:0000256" key="11">
    <source>
        <dbReference type="ARBA" id="ARBA00023065"/>
    </source>
</evidence>
<evidence type="ECO:0000256" key="2">
    <source>
        <dbReference type="ARBA" id="ARBA00008958"/>
    </source>
</evidence>
<evidence type="ECO:0000256" key="12">
    <source>
        <dbReference type="ARBA" id="ARBA00023128"/>
    </source>
</evidence>
<dbReference type="PANTHER" id="PTHR33904:SF1">
    <property type="entry name" value="ESSENTIAL MCU REGULATOR, MITOCHONDRIAL"/>
    <property type="match status" value="1"/>
</dbReference>
<dbReference type="OrthoDB" id="10039145at2759"/>
<keyword evidence="6" id="KW-0812">Transmembrane</keyword>
<dbReference type="PANTHER" id="PTHR33904">
    <property type="entry name" value="ESSENTIAL MCU REGULATOR, MITOCHONDRIAL"/>
    <property type="match status" value="1"/>
</dbReference>
<evidence type="ECO:0000256" key="4">
    <source>
        <dbReference type="ARBA" id="ARBA00022448"/>
    </source>
</evidence>
<keyword evidence="8 14" id="KW-0106">Calcium</keyword>
<comment type="similarity">
    <text evidence="2 14">Belongs to the SMDT1/EMRE family.</text>
</comment>
<comment type="function">
    <text evidence="14">Essential regulatory subunit of the mitochondrial calcium uniporter complex (uniplex), a complex that mediates calcium uptake into mitochondria.</text>
</comment>
<evidence type="ECO:0000256" key="9">
    <source>
        <dbReference type="ARBA" id="ARBA00022946"/>
    </source>
</evidence>
<gene>
    <name evidence="15" type="ORF">CBOVIS_LOCUS2401</name>
</gene>
<dbReference type="GO" id="GO:1990246">
    <property type="term" value="C:uniplex complex"/>
    <property type="evidence" value="ECO:0007669"/>
    <property type="project" value="UniProtKB-UniRule"/>
</dbReference>
<reference evidence="15 16" key="1">
    <citation type="submission" date="2020-04" db="EMBL/GenBank/DDBJ databases">
        <authorList>
            <person name="Laetsch R D."/>
            <person name="Stevens L."/>
            <person name="Kumar S."/>
            <person name="Blaxter L. M."/>
        </authorList>
    </citation>
    <scope>NUCLEOTIDE SEQUENCE [LARGE SCALE GENOMIC DNA]</scope>
</reference>
<keyword evidence="16" id="KW-1185">Reference proteome</keyword>
<dbReference type="Proteomes" id="UP000494206">
    <property type="component" value="Unassembled WGS sequence"/>
</dbReference>
<keyword evidence="10" id="KW-1133">Transmembrane helix</keyword>
<dbReference type="GO" id="GO:0051560">
    <property type="term" value="P:mitochondrial calcium ion homeostasis"/>
    <property type="evidence" value="ECO:0007669"/>
    <property type="project" value="UniProtKB-UniRule"/>
</dbReference>
<comment type="subunit">
    <text evidence="14">Component of the uniplex complex. Interacts (via the transmembrane region) with MCU (via the first transmembrane region); the interaction is direct.</text>
</comment>
<keyword evidence="11 14" id="KW-0406">Ion transport</keyword>
<evidence type="ECO:0000256" key="7">
    <source>
        <dbReference type="ARBA" id="ARBA00022792"/>
    </source>
</evidence>
<organism evidence="15 16">
    <name type="scientific">Caenorhabditis bovis</name>
    <dbReference type="NCBI Taxonomy" id="2654633"/>
    <lineage>
        <taxon>Eukaryota</taxon>
        <taxon>Metazoa</taxon>
        <taxon>Ecdysozoa</taxon>
        <taxon>Nematoda</taxon>
        <taxon>Chromadorea</taxon>
        <taxon>Rhabditida</taxon>
        <taxon>Rhabditina</taxon>
        <taxon>Rhabditomorpha</taxon>
        <taxon>Rhabditoidea</taxon>
        <taxon>Rhabditidae</taxon>
        <taxon>Peloderinae</taxon>
        <taxon>Caenorhabditis</taxon>
    </lineage>
</organism>
<keyword evidence="9 14" id="KW-0809">Transit peptide</keyword>
<evidence type="ECO:0000256" key="13">
    <source>
        <dbReference type="ARBA" id="ARBA00023136"/>
    </source>
</evidence>
<keyword evidence="5 14" id="KW-0109">Calcium transport</keyword>
<sequence length="95" mass="10172">MSGGTNTNNFQEMAKGLIKFAVQSLSNTRSAQQTSVQRVGAGNIASMPFSNRAGLLKLFFVCGSSLWLGGLIAHKGASYLEENEIFVPAEDDDDD</sequence>
<evidence type="ECO:0000256" key="8">
    <source>
        <dbReference type="ARBA" id="ARBA00022837"/>
    </source>
</evidence>
<dbReference type="Pfam" id="PF10161">
    <property type="entry name" value="DDDD"/>
    <property type="match status" value="1"/>
</dbReference>
<evidence type="ECO:0000256" key="1">
    <source>
        <dbReference type="ARBA" id="ARBA00004434"/>
    </source>
</evidence>
<comment type="subcellular location">
    <subcellularLocation>
        <location evidence="1 14">Mitochondrion inner membrane</location>
        <topology evidence="1 14">Single-pass membrane protein</topology>
    </subcellularLocation>
</comment>